<protein>
    <submittedName>
        <fullName evidence="4">Peptidase A24</fullName>
    </submittedName>
</protein>
<evidence type="ECO:0000313" key="4">
    <source>
        <dbReference type="EMBL" id="KIQ25682.1"/>
    </source>
</evidence>
<name>A0A0D0KHQ1_VARPD</name>
<feature type="transmembrane region" description="Helical" evidence="2">
    <location>
        <begin position="70"/>
        <end position="91"/>
    </location>
</feature>
<feature type="transmembrane region" description="Helical" evidence="2">
    <location>
        <begin position="111"/>
        <end position="130"/>
    </location>
</feature>
<feature type="transmembrane region" description="Helical" evidence="2">
    <location>
        <begin position="40"/>
        <end position="58"/>
    </location>
</feature>
<dbReference type="RefSeq" id="WP_042581198.1">
    <property type="nucleotide sequence ID" value="NZ_JXQQ01000065.1"/>
</dbReference>
<keyword evidence="2" id="KW-0472">Membrane</keyword>
<dbReference type="PANTHER" id="PTHR30487">
    <property type="entry name" value="TYPE 4 PREPILIN-LIKE PROTEINS LEADER PEPTIDE-PROCESSING ENZYME"/>
    <property type="match status" value="1"/>
</dbReference>
<keyword evidence="2" id="KW-0812">Transmembrane</keyword>
<dbReference type="GO" id="GO:0006465">
    <property type="term" value="P:signal peptide processing"/>
    <property type="evidence" value="ECO:0007669"/>
    <property type="project" value="TreeGrafter"/>
</dbReference>
<dbReference type="OrthoDB" id="5508079at2"/>
<dbReference type="Gene3D" id="1.20.120.1220">
    <property type="match status" value="1"/>
</dbReference>
<dbReference type="AlphaFoldDB" id="A0A0D0KHQ1"/>
<comment type="caution">
    <text evidence="4">The sequence shown here is derived from an EMBL/GenBank/DDBJ whole genome shotgun (WGS) entry which is preliminary data.</text>
</comment>
<proteinExistence type="inferred from homology"/>
<evidence type="ECO:0000256" key="1">
    <source>
        <dbReference type="ARBA" id="ARBA00005801"/>
    </source>
</evidence>
<gene>
    <name evidence="4" type="ORF">RT97_23220</name>
</gene>
<dbReference type="EMBL" id="JXQQ01000065">
    <property type="protein sequence ID" value="KIQ25682.1"/>
    <property type="molecule type" value="Genomic_DNA"/>
</dbReference>
<keyword evidence="2" id="KW-1133">Transmembrane helix</keyword>
<dbReference type="InterPro" id="IPR050882">
    <property type="entry name" value="Prepilin_peptidase/N-MTase"/>
</dbReference>
<comment type="similarity">
    <text evidence="1">Belongs to the peptidase A24 family.</text>
</comment>
<dbReference type="PANTHER" id="PTHR30487:SF0">
    <property type="entry name" value="PREPILIN LEADER PEPTIDASE_N-METHYLTRANSFERASE-RELATED"/>
    <property type="match status" value="1"/>
</dbReference>
<reference evidence="4 5" key="1">
    <citation type="submission" date="2014-12" db="EMBL/GenBank/DDBJ databases">
        <title>16Stimator: statistical estimation of ribosomal gene copy numbers from draft genome assemblies.</title>
        <authorList>
            <person name="Perisin M.A."/>
            <person name="Vetter M."/>
            <person name="Gilbert J.A."/>
            <person name="Bergelson J."/>
        </authorList>
    </citation>
    <scope>NUCLEOTIDE SEQUENCE [LARGE SCALE GENOMIC DNA]</scope>
    <source>
        <strain evidence="4 5">MEDvA23</strain>
    </source>
</reference>
<evidence type="ECO:0000259" key="3">
    <source>
        <dbReference type="Pfam" id="PF01478"/>
    </source>
</evidence>
<sequence length="194" mass="20261">MQEFGAVLDLLALLASDLRMPVLLALLVVASVSDWRSYRIPNWLTFGGALFAVVYGTLAARTPVAGAMNAFGGLIVGFAAMLIFYAIGIMGAGDVKLMAMAGAFLGPQQTLMAVLFTFIAGGVAALAFAIHRRRLGPMLDNVRAAAQGMVMSTIAGVRPNESLRVSRSVGKLPYGICIGAGTTAQVLAHQLGYV</sequence>
<feature type="domain" description="Prepilin type IV endopeptidase peptidase" evidence="3">
    <location>
        <begin position="22"/>
        <end position="125"/>
    </location>
</feature>
<dbReference type="Pfam" id="PF01478">
    <property type="entry name" value="Peptidase_A24"/>
    <property type="match status" value="1"/>
</dbReference>
<evidence type="ECO:0000313" key="5">
    <source>
        <dbReference type="Proteomes" id="UP000032067"/>
    </source>
</evidence>
<accession>A0A0D0KHQ1</accession>
<dbReference type="GO" id="GO:0005886">
    <property type="term" value="C:plasma membrane"/>
    <property type="evidence" value="ECO:0007669"/>
    <property type="project" value="TreeGrafter"/>
</dbReference>
<organism evidence="4 5">
    <name type="scientific">Variovorax paradoxus</name>
    <dbReference type="NCBI Taxonomy" id="34073"/>
    <lineage>
        <taxon>Bacteria</taxon>
        <taxon>Pseudomonadati</taxon>
        <taxon>Pseudomonadota</taxon>
        <taxon>Betaproteobacteria</taxon>
        <taxon>Burkholderiales</taxon>
        <taxon>Comamonadaceae</taxon>
        <taxon>Variovorax</taxon>
    </lineage>
</organism>
<dbReference type="Proteomes" id="UP000032067">
    <property type="component" value="Unassembled WGS sequence"/>
</dbReference>
<dbReference type="GO" id="GO:0004190">
    <property type="term" value="F:aspartic-type endopeptidase activity"/>
    <property type="evidence" value="ECO:0007669"/>
    <property type="project" value="InterPro"/>
</dbReference>
<evidence type="ECO:0000256" key="2">
    <source>
        <dbReference type="SAM" id="Phobius"/>
    </source>
</evidence>
<dbReference type="InterPro" id="IPR000045">
    <property type="entry name" value="Prepilin_IV_endopep_pep"/>
</dbReference>